<reference evidence="4" key="2">
    <citation type="submission" date="2015-01" db="EMBL/GenBank/DDBJ databases">
        <title>Complete genome sequence of Methylobacterium aquaticum strain 22A.</title>
        <authorList>
            <person name="Tani A."/>
            <person name="Ogura Y."/>
            <person name="Hayashi T."/>
        </authorList>
    </citation>
    <scope>NUCLEOTIDE SEQUENCE [LARGE SCALE GENOMIC DNA]</scope>
    <source>
        <strain evidence="4">MA-22A</strain>
    </source>
</reference>
<dbReference type="InterPro" id="IPR006311">
    <property type="entry name" value="TAT_signal"/>
</dbReference>
<protein>
    <recommendedName>
        <fullName evidence="2">AsmA domain-containing protein</fullName>
    </recommendedName>
</protein>
<dbReference type="STRING" id="270351.Maq22A_c17095"/>
<dbReference type="GO" id="GO:0090313">
    <property type="term" value="P:regulation of protein targeting to membrane"/>
    <property type="evidence" value="ECO:0007669"/>
    <property type="project" value="TreeGrafter"/>
</dbReference>
<dbReference type="EMBL" id="AP014704">
    <property type="protein sequence ID" value="BAQ46538.1"/>
    <property type="molecule type" value="Genomic_DNA"/>
</dbReference>
<dbReference type="PANTHER" id="PTHR30441">
    <property type="entry name" value="DUF748 DOMAIN-CONTAINING PROTEIN"/>
    <property type="match status" value="1"/>
</dbReference>
<dbReference type="InterPro" id="IPR052894">
    <property type="entry name" value="AsmA-related"/>
</dbReference>
<evidence type="ECO:0000313" key="4">
    <source>
        <dbReference type="Proteomes" id="UP000061432"/>
    </source>
</evidence>
<name>A0A0C6FDA2_9HYPH</name>
<dbReference type="AlphaFoldDB" id="A0A0C6FDA2"/>
<organism evidence="3 4">
    <name type="scientific">Methylobacterium aquaticum</name>
    <dbReference type="NCBI Taxonomy" id="270351"/>
    <lineage>
        <taxon>Bacteria</taxon>
        <taxon>Pseudomonadati</taxon>
        <taxon>Pseudomonadota</taxon>
        <taxon>Alphaproteobacteria</taxon>
        <taxon>Hyphomicrobiales</taxon>
        <taxon>Methylobacteriaceae</taxon>
        <taxon>Methylobacterium</taxon>
    </lineage>
</organism>
<evidence type="ECO:0000313" key="3">
    <source>
        <dbReference type="EMBL" id="BAQ46538.1"/>
    </source>
</evidence>
<dbReference type="OrthoDB" id="8003028at2"/>
<dbReference type="Pfam" id="PF05170">
    <property type="entry name" value="AsmA"/>
    <property type="match status" value="1"/>
</dbReference>
<accession>A0A0C6FDA2</accession>
<dbReference type="GO" id="GO:0005886">
    <property type="term" value="C:plasma membrane"/>
    <property type="evidence" value="ECO:0007669"/>
    <property type="project" value="TreeGrafter"/>
</dbReference>
<dbReference type="PANTHER" id="PTHR30441:SF8">
    <property type="entry name" value="DUF748 DOMAIN-CONTAINING PROTEIN"/>
    <property type="match status" value="1"/>
</dbReference>
<gene>
    <name evidence="3" type="primary">asmA</name>
    <name evidence="3" type="ORF">Maq22A_c17095</name>
</gene>
<evidence type="ECO:0000256" key="1">
    <source>
        <dbReference type="SAM" id="MobiDB-lite"/>
    </source>
</evidence>
<dbReference type="Proteomes" id="UP000061432">
    <property type="component" value="Chromosome"/>
</dbReference>
<evidence type="ECO:0000259" key="2">
    <source>
        <dbReference type="Pfam" id="PF05170"/>
    </source>
</evidence>
<reference evidence="3 4" key="1">
    <citation type="journal article" date="2015" name="Genome Announc.">
        <title>Complete Genome Sequence of Methylobacterium aquaticum Strain 22A, Isolated from Racomitrium japonicum Moss.</title>
        <authorList>
            <person name="Tani A."/>
            <person name="Ogura Y."/>
            <person name="Hayashi T."/>
            <person name="Kimbara K."/>
        </authorList>
    </citation>
    <scope>NUCLEOTIDE SEQUENCE [LARGE SCALE GENOMIC DNA]</scope>
    <source>
        <strain evidence="3 4">MA-22A</strain>
    </source>
</reference>
<feature type="region of interest" description="Disordered" evidence="1">
    <location>
        <begin position="249"/>
        <end position="275"/>
    </location>
</feature>
<dbReference type="KEGG" id="maqu:Maq22A_c17095"/>
<dbReference type="PROSITE" id="PS51318">
    <property type="entry name" value="TAT"/>
    <property type="match status" value="1"/>
</dbReference>
<proteinExistence type="predicted"/>
<feature type="compositionally biased region" description="Low complexity" evidence="1">
    <location>
        <begin position="249"/>
        <end position="261"/>
    </location>
</feature>
<dbReference type="PATRIC" id="fig|270351.10.peg.3288"/>
<feature type="domain" description="AsmA" evidence="2">
    <location>
        <begin position="367"/>
        <end position="544"/>
    </location>
</feature>
<dbReference type="InterPro" id="IPR007844">
    <property type="entry name" value="AsmA"/>
</dbReference>
<dbReference type="RefSeq" id="WP_060847648.1">
    <property type="nucleotide sequence ID" value="NZ_AP014704.1"/>
</dbReference>
<sequence>MSRRTILALSGAATAALALTAASLPWTIAAPRAVAFAERDLARRYGLGLSAAGPATLTLLPAPSLSFSRVRLRRGDHDLVESAGLQVQLGLAGLLAGRAEVTGLVLDRARIALPDDAAVDWAEPAARLAARVAAGRGRHLRRLVLVDATLSGRDPRTGSRETVTGLNLVASWPRPSAGLDLSAAFTWRGVPATLTVSGLRPPALAAGAETPLTAALTWVAGPGIDGPSAEGSAEIEGSLVWAGTTAANSPAANVPANEASAGPATDGPRLSGQGRFTTPALARTLAWLGVEPGPAALAGPVGVEGRFTARPVGVEWPEIRVRFGDNRLEGAGALALARGRLSVSGTLAAERLDLSGLLPDVEPGGGWSRAPLGLDALTRGDLDLRLSAASARLGSLEAQDVAAGLLVRDGTVEATLGRATVQGGTVKGRAALAALPSGLDARLQGSADRVDLGGLFADLGWPRWILGRGQGSAVLDTAGSSLADLVGRLGGRAVATVEGGEILGLNLADLAQRPDSAAVALRRGGRTHFERARVSLTVADGVAEIGQGQVRGGGLTASLGGRVFLAERRLGAEARIEPGPDGRPAGHFAIEGPWLRPVLRPLAARTLPALSLPAAASAYAP</sequence>